<reference evidence="1 2" key="1">
    <citation type="journal article" date="2020" name="BMC Genomics">
        <title>Intraspecific diversification of the crop wild relative Brassica cretica Lam. using demographic model selection.</title>
        <authorList>
            <person name="Kioukis A."/>
            <person name="Michalopoulou V.A."/>
            <person name="Briers L."/>
            <person name="Pirintsos S."/>
            <person name="Studholme D.J."/>
            <person name="Pavlidis P."/>
            <person name="Sarris P.F."/>
        </authorList>
    </citation>
    <scope>NUCLEOTIDE SEQUENCE [LARGE SCALE GENOMIC DNA]</scope>
    <source>
        <strain evidence="2">cv. PFS-1207/04</strain>
    </source>
</reference>
<sequence>MIRLAGGEIRLNRSLYIYQTYPLPLLGYENFVLQNCEAIEMLELEPLEMVEVGSYVQSIDFVAVEVET</sequence>
<evidence type="ECO:0000313" key="2">
    <source>
        <dbReference type="Proteomes" id="UP000266723"/>
    </source>
</evidence>
<dbReference type="Proteomes" id="UP000266723">
    <property type="component" value="Unassembled WGS sequence"/>
</dbReference>
<name>A0ABQ7EAT5_BRACR</name>
<dbReference type="EMBL" id="QGKV02000299">
    <property type="protein sequence ID" value="KAF3594064.1"/>
    <property type="molecule type" value="Genomic_DNA"/>
</dbReference>
<gene>
    <name evidence="1" type="ORF">DY000_02021050</name>
</gene>
<keyword evidence="2" id="KW-1185">Reference proteome</keyword>
<protein>
    <recommendedName>
        <fullName evidence="3">FBD domain-containing protein</fullName>
    </recommendedName>
</protein>
<evidence type="ECO:0008006" key="3">
    <source>
        <dbReference type="Google" id="ProtNLM"/>
    </source>
</evidence>
<comment type="caution">
    <text evidence="1">The sequence shown here is derived from an EMBL/GenBank/DDBJ whole genome shotgun (WGS) entry which is preliminary data.</text>
</comment>
<organism evidence="1 2">
    <name type="scientific">Brassica cretica</name>
    <name type="common">Mustard</name>
    <dbReference type="NCBI Taxonomy" id="69181"/>
    <lineage>
        <taxon>Eukaryota</taxon>
        <taxon>Viridiplantae</taxon>
        <taxon>Streptophyta</taxon>
        <taxon>Embryophyta</taxon>
        <taxon>Tracheophyta</taxon>
        <taxon>Spermatophyta</taxon>
        <taxon>Magnoliopsida</taxon>
        <taxon>eudicotyledons</taxon>
        <taxon>Gunneridae</taxon>
        <taxon>Pentapetalae</taxon>
        <taxon>rosids</taxon>
        <taxon>malvids</taxon>
        <taxon>Brassicales</taxon>
        <taxon>Brassicaceae</taxon>
        <taxon>Brassiceae</taxon>
        <taxon>Brassica</taxon>
    </lineage>
</organism>
<accession>A0ABQ7EAT5</accession>
<evidence type="ECO:0000313" key="1">
    <source>
        <dbReference type="EMBL" id="KAF3594064.1"/>
    </source>
</evidence>
<proteinExistence type="predicted"/>